<dbReference type="PROSITE" id="PS01081">
    <property type="entry name" value="HTH_TETR_1"/>
    <property type="match status" value="1"/>
</dbReference>
<dbReference type="RefSeq" id="WP_089454631.1">
    <property type="nucleotide sequence ID" value="NZ_CP184470.1"/>
</dbReference>
<protein>
    <submittedName>
        <fullName evidence="7">TetR family transcriptional regulator</fullName>
    </submittedName>
</protein>
<dbReference type="SUPFAM" id="SSF46689">
    <property type="entry name" value="Homeodomain-like"/>
    <property type="match status" value="1"/>
</dbReference>
<reference evidence="8" key="1">
    <citation type="submission" date="2017-06" db="EMBL/GenBank/DDBJ databases">
        <authorList>
            <person name="LiPuma J."/>
            <person name="Spilker T."/>
        </authorList>
    </citation>
    <scope>NUCLEOTIDE SEQUENCE [LARGE SCALE GENOMIC DNA]</scope>
    <source>
        <strain evidence="8">AU17325</strain>
    </source>
</reference>
<feature type="DNA-binding region" description="H-T-H motif" evidence="5">
    <location>
        <begin position="35"/>
        <end position="54"/>
    </location>
</feature>
<dbReference type="SUPFAM" id="SSF48498">
    <property type="entry name" value="Tetracyclin repressor-like, C-terminal domain"/>
    <property type="match status" value="1"/>
</dbReference>
<reference evidence="7 8" key="2">
    <citation type="submission" date="2017-08" db="EMBL/GenBank/DDBJ databases">
        <title>WGS of novel Burkholderia cepaca complex species.</title>
        <authorList>
            <person name="Lipuma J."/>
            <person name="Spilker T."/>
        </authorList>
    </citation>
    <scope>NUCLEOTIDE SEQUENCE [LARGE SCALE GENOMIC DNA]</scope>
    <source>
        <strain evidence="7 8">AU17325</strain>
    </source>
</reference>
<dbReference type="GeneID" id="99664629"/>
<dbReference type="PANTHER" id="PTHR30055:SF224">
    <property type="entry name" value="TRANSCRIPTIONAL REGULATOR TETR FAMILY"/>
    <property type="match status" value="1"/>
</dbReference>
<sequence length="217" mass="24030">MDTSTPPQRLTDRKRAAIVDAAIEEFLASGYDATSMDRIAARADVSKRTVYNHFPGKETLFAAILQQLWEATRTGGSPTYRADVPLREQLLALLDRKMRLLSDEAFLALARVAIGAAIHSPERARDMVERLGEREEDMTVWVRTAAAAGRLAVTDPVFAAHQLHGVVKVFAFWPQITMGQPPLEAAEQQKVAESAADMFLAYYARPEDRDASRGETS</sequence>
<dbReference type="PANTHER" id="PTHR30055">
    <property type="entry name" value="HTH-TYPE TRANSCRIPTIONAL REGULATOR RUTR"/>
    <property type="match status" value="1"/>
</dbReference>
<evidence type="ECO:0000256" key="1">
    <source>
        <dbReference type="ARBA" id="ARBA00022491"/>
    </source>
</evidence>
<dbReference type="InterPro" id="IPR009057">
    <property type="entry name" value="Homeodomain-like_sf"/>
</dbReference>
<dbReference type="GO" id="GO:0000976">
    <property type="term" value="F:transcription cis-regulatory region binding"/>
    <property type="evidence" value="ECO:0007669"/>
    <property type="project" value="TreeGrafter"/>
</dbReference>
<dbReference type="InterPro" id="IPR039536">
    <property type="entry name" value="TetR_C_Proteobacteria"/>
</dbReference>
<name>A0A228HQB2_9BURK</name>
<evidence type="ECO:0000259" key="6">
    <source>
        <dbReference type="PROSITE" id="PS50977"/>
    </source>
</evidence>
<keyword evidence="1" id="KW-0678">Repressor</keyword>
<dbReference type="AlphaFoldDB" id="A0A228HQB2"/>
<evidence type="ECO:0000256" key="5">
    <source>
        <dbReference type="PROSITE-ProRule" id="PRU00335"/>
    </source>
</evidence>
<dbReference type="EMBL" id="NKFA01000040">
    <property type="protein sequence ID" value="OXI32082.1"/>
    <property type="molecule type" value="Genomic_DNA"/>
</dbReference>
<dbReference type="GO" id="GO:0003700">
    <property type="term" value="F:DNA-binding transcription factor activity"/>
    <property type="evidence" value="ECO:0007669"/>
    <property type="project" value="TreeGrafter"/>
</dbReference>
<dbReference type="InterPro" id="IPR050109">
    <property type="entry name" value="HTH-type_TetR-like_transc_reg"/>
</dbReference>
<comment type="caution">
    <text evidence="7">The sequence shown here is derived from an EMBL/GenBank/DDBJ whole genome shotgun (WGS) entry which is preliminary data.</text>
</comment>
<gene>
    <name evidence="7" type="ORF">CFB84_41145</name>
</gene>
<keyword evidence="4" id="KW-0804">Transcription</keyword>
<dbReference type="OrthoDB" id="116240at2"/>
<evidence type="ECO:0000313" key="8">
    <source>
        <dbReference type="Proteomes" id="UP000214600"/>
    </source>
</evidence>
<dbReference type="PROSITE" id="PS50977">
    <property type="entry name" value="HTH_TETR_2"/>
    <property type="match status" value="1"/>
</dbReference>
<dbReference type="Gene3D" id="1.10.357.10">
    <property type="entry name" value="Tetracycline Repressor, domain 2"/>
    <property type="match status" value="1"/>
</dbReference>
<dbReference type="InterPro" id="IPR001647">
    <property type="entry name" value="HTH_TetR"/>
</dbReference>
<accession>A0A228HQB2</accession>
<keyword evidence="2" id="KW-0805">Transcription regulation</keyword>
<dbReference type="Pfam" id="PF14246">
    <property type="entry name" value="TetR_C_7"/>
    <property type="match status" value="1"/>
</dbReference>
<dbReference type="InterPro" id="IPR036271">
    <property type="entry name" value="Tet_transcr_reg_TetR-rel_C_sf"/>
</dbReference>
<evidence type="ECO:0000256" key="4">
    <source>
        <dbReference type="ARBA" id="ARBA00023163"/>
    </source>
</evidence>
<evidence type="ECO:0000256" key="2">
    <source>
        <dbReference type="ARBA" id="ARBA00023015"/>
    </source>
</evidence>
<evidence type="ECO:0000313" key="7">
    <source>
        <dbReference type="EMBL" id="OXI32082.1"/>
    </source>
</evidence>
<proteinExistence type="predicted"/>
<dbReference type="FunFam" id="1.10.10.60:FF:000141">
    <property type="entry name" value="TetR family transcriptional regulator"/>
    <property type="match status" value="1"/>
</dbReference>
<evidence type="ECO:0000256" key="3">
    <source>
        <dbReference type="ARBA" id="ARBA00023125"/>
    </source>
</evidence>
<organism evidence="7 8">
    <name type="scientific">Burkholderia aenigmatica</name>
    <dbReference type="NCBI Taxonomy" id="2015348"/>
    <lineage>
        <taxon>Bacteria</taxon>
        <taxon>Pseudomonadati</taxon>
        <taxon>Pseudomonadota</taxon>
        <taxon>Betaproteobacteria</taxon>
        <taxon>Burkholderiales</taxon>
        <taxon>Burkholderiaceae</taxon>
        <taxon>Burkholderia</taxon>
        <taxon>Burkholderia cepacia complex</taxon>
    </lineage>
</organism>
<dbReference type="PRINTS" id="PR00455">
    <property type="entry name" value="HTHTETR"/>
</dbReference>
<dbReference type="Proteomes" id="UP000214600">
    <property type="component" value="Unassembled WGS sequence"/>
</dbReference>
<feature type="domain" description="HTH tetR-type" evidence="6">
    <location>
        <begin position="12"/>
        <end position="72"/>
    </location>
</feature>
<dbReference type="Gene3D" id="1.10.10.60">
    <property type="entry name" value="Homeodomain-like"/>
    <property type="match status" value="1"/>
</dbReference>
<keyword evidence="3 5" id="KW-0238">DNA-binding</keyword>
<dbReference type="Pfam" id="PF00440">
    <property type="entry name" value="TetR_N"/>
    <property type="match status" value="1"/>
</dbReference>
<dbReference type="InterPro" id="IPR023772">
    <property type="entry name" value="DNA-bd_HTH_TetR-type_CS"/>
</dbReference>